<dbReference type="SUPFAM" id="SSF54060">
    <property type="entry name" value="His-Me finger endonucleases"/>
    <property type="match status" value="1"/>
</dbReference>
<dbReference type="GO" id="GO:0004519">
    <property type="term" value="F:endonuclease activity"/>
    <property type="evidence" value="ECO:0007669"/>
    <property type="project" value="UniProtKB-UniRule"/>
</dbReference>
<dbReference type="InterPro" id="IPR020821">
    <property type="entry name" value="ENPP1-3/EXOG-like_nuc-like"/>
</dbReference>
<evidence type="ECO:0000256" key="10">
    <source>
        <dbReference type="RuleBase" id="RU366055"/>
    </source>
</evidence>
<dbReference type="EC" id="3.1.30.-" evidence="10"/>
<gene>
    <name evidence="13" type="ORF">C7H61_02035</name>
</gene>
<dbReference type="InterPro" id="IPR001604">
    <property type="entry name" value="Endo_G_ENPP1-like_dom"/>
</dbReference>
<evidence type="ECO:0000256" key="8">
    <source>
        <dbReference type="PIRSR" id="PIRSR640255-1"/>
    </source>
</evidence>
<reference evidence="13 14" key="1">
    <citation type="submission" date="2018-03" db="EMBL/GenBank/DDBJ databases">
        <title>Mesoflavibacter sp. HG37 and Mesoflavibacter sp. HG96 sp.nov., two marine bacteria isolated from seawater of Western Pacific Ocean.</title>
        <authorList>
            <person name="Cheng H."/>
            <person name="Wu Y.-H."/>
            <person name="Guo L.-L."/>
            <person name="Xu X.-W."/>
        </authorList>
    </citation>
    <scope>NUCLEOTIDE SEQUENCE [LARGE SCALE GENOMIC DNA]</scope>
    <source>
        <strain evidence="13 14">KCTC 42117</strain>
    </source>
</reference>
<proteinExistence type="inferred from homology"/>
<keyword evidence="5 10" id="KW-0255">Endonuclease</keyword>
<keyword evidence="3 10" id="KW-0540">Nuclease</keyword>
<evidence type="ECO:0000256" key="4">
    <source>
        <dbReference type="ARBA" id="ARBA00022723"/>
    </source>
</evidence>
<keyword evidence="14" id="KW-1185">Reference proteome</keyword>
<feature type="binding site" evidence="9">
    <location>
        <position position="152"/>
    </location>
    <ligand>
        <name>Mg(2+)</name>
        <dbReference type="ChEBI" id="CHEBI:18420"/>
        <note>catalytic</note>
    </ligand>
</feature>
<feature type="active site" description="Proton acceptor" evidence="8">
    <location>
        <position position="121"/>
    </location>
</feature>
<sequence length="270" mass="31201">MTYKTKVSLLTAIALIALYSYNFYLDNQEKKANVEIGKKVKNNTNEYFLPTSTTGQIIHHNGYSLSYSELHEQAEWVAYELKKSHLSSKQHKRPYFEIDNAVKTGAAHWRNYKQSGYDRGHLCPAGDRRYSKQAHDETFLTSNISPQNHDFNAGIWNRLEQKTRYWAKKYDGVFVVTGGILKDNLKTIGEEDVAVPNQFYKIILDNNTGKTKVIAFLLPHQESSQPLYKFVTSVDKIESLTGIDFFHELDDEVENKIEALSDYKTWTLRD</sequence>
<dbReference type="SMART" id="SM00477">
    <property type="entry name" value="NUC"/>
    <property type="match status" value="1"/>
</dbReference>
<evidence type="ECO:0000313" key="13">
    <source>
        <dbReference type="EMBL" id="PSG93979.1"/>
    </source>
</evidence>
<evidence type="ECO:0000256" key="7">
    <source>
        <dbReference type="ARBA" id="ARBA00022842"/>
    </source>
</evidence>
<feature type="domain" description="ENPP1-3/EXOG-like endonuclease/phosphodiesterase" evidence="11">
    <location>
        <begin position="60"/>
        <end position="252"/>
    </location>
</feature>
<dbReference type="InterPro" id="IPR018524">
    <property type="entry name" value="DNA/RNA_endonuclease_AS"/>
</dbReference>
<dbReference type="Gene3D" id="3.40.570.10">
    <property type="entry name" value="Extracellular Endonuclease, subunit A"/>
    <property type="match status" value="1"/>
</dbReference>
<dbReference type="GO" id="GO:0016787">
    <property type="term" value="F:hydrolase activity"/>
    <property type="evidence" value="ECO:0007669"/>
    <property type="project" value="UniProtKB-KW"/>
</dbReference>
<evidence type="ECO:0000256" key="2">
    <source>
        <dbReference type="ARBA" id="ARBA00010052"/>
    </source>
</evidence>
<evidence type="ECO:0000256" key="3">
    <source>
        <dbReference type="ARBA" id="ARBA00022722"/>
    </source>
</evidence>
<evidence type="ECO:0000256" key="5">
    <source>
        <dbReference type="ARBA" id="ARBA00022759"/>
    </source>
</evidence>
<accession>A0A2T1NM70</accession>
<dbReference type="RefSeq" id="WP_106676699.1">
    <property type="nucleotide sequence ID" value="NZ_JACHWV010000006.1"/>
</dbReference>
<dbReference type="InterPro" id="IPR040255">
    <property type="entry name" value="Non-specific_endonuclease"/>
</dbReference>
<evidence type="ECO:0000313" key="14">
    <source>
        <dbReference type="Proteomes" id="UP000238430"/>
    </source>
</evidence>
<comment type="cofactor">
    <cofactor evidence="1 10">
        <name>Mg(2+)</name>
        <dbReference type="ChEBI" id="CHEBI:18420"/>
    </cofactor>
</comment>
<evidence type="ECO:0000256" key="9">
    <source>
        <dbReference type="PIRSR" id="PIRSR640255-2"/>
    </source>
</evidence>
<evidence type="ECO:0000259" key="12">
    <source>
        <dbReference type="SMART" id="SM00892"/>
    </source>
</evidence>
<dbReference type="InterPro" id="IPR044925">
    <property type="entry name" value="His-Me_finger_sf"/>
</dbReference>
<dbReference type="InterPro" id="IPR044929">
    <property type="entry name" value="DNA/RNA_non-sp_Endonuclease_sf"/>
</dbReference>
<organism evidence="13 14">
    <name type="scientific">Mesoflavibacter zeaxanthinifaciens subsp. sabulilitoris</name>
    <dbReference type="NCBI Taxonomy" id="1520893"/>
    <lineage>
        <taxon>Bacteria</taxon>
        <taxon>Pseudomonadati</taxon>
        <taxon>Bacteroidota</taxon>
        <taxon>Flavobacteriia</taxon>
        <taxon>Flavobacteriales</taxon>
        <taxon>Flavobacteriaceae</taxon>
        <taxon>Mesoflavibacter</taxon>
    </lineage>
</organism>
<dbReference type="GO" id="GO:0003676">
    <property type="term" value="F:nucleic acid binding"/>
    <property type="evidence" value="ECO:0007669"/>
    <property type="project" value="InterPro"/>
</dbReference>
<keyword evidence="4 9" id="KW-0479">Metal-binding</keyword>
<keyword evidence="6 10" id="KW-0378">Hydrolase</keyword>
<protein>
    <recommendedName>
        <fullName evidence="10">Endonuclease</fullName>
        <ecNumber evidence="10">3.1.30.-</ecNumber>
    </recommendedName>
</protein>
<dbReference type="AlphaFoldDB" id="A0A2T1NM70"/>
<dbReference type="SMART" id="SM00892">
    <property type="entry name" value="Endonuclease_NS"/>
    <property type="match status" value="1"/>
</dbReference>
<keyword evidence="7" id="KW-0460">Magnesium</keyword>
<name>A0A2T1NM70_9FLAO</name>
<dbReference type="OrthoDB" id="9811262at2"/>
<dbReference type="PANTHER" id="PTHR13966:SF5">
    <property type="entry name" value="ENDONUCLEASE G, MITOCHONDRIAL"/>
    <property type="match status" value="1"/>
</dbReference>
<dbReference type="PANTHER" id="PTHR13966">
    <property type="entry name" value="ENDONUCLEASE RELATED"/>
    <property type="match status" value="1"/>
</dbReference>
<evidence type="ECO:0000256" key="6">
    <source>
        <dbReference type="ARBA" id="ARBA00022801"/>
    </source>
</evidence>
<dbReference type="Pfam" id="PF01223">
    <property type="entry name" value="Endonuclease_NS"/>
    <property type="match status" value="1"/>
</dbReference>
<dbReference type="EMBL" id="PXOT01000014">
    <property type="protein sequence ID" value="PSG93979.1"/>
    <property type="molecule type" value="Genomic_DNA"/>
</dbReference>
<comment type="similarity">
    <text evidence="2 10">Belongs to the DNA/RNA non-specific endonuclease family.</text>
</comment>
<dbReference type="GO" id="GO:0046872">
    <property type="term" value="F:metal ion binding"/>
    <property type="evidence" value="ECO:0007669"/>
    <property type="project" value="UniProtKB-KW"/>
</dbReference>
<evidence type="ECO:0000259" key="11">
    <source>
        <dbReference type="SMART" id="SM00477"/>
    </source>
</evidence>
<evidence type="ECO:0000256" key="1">
    <source>
        <dbReference type="ARBA" id="ARBA00001946"/>
    </source>
</evidence>
<dbReference type="PROSITE" id="PS01070">
    <property type="entry name" value="NUCLEASE_NON_SPEC"/>
    <property type="match status" value="1"/>
</dbReference>
<feature type="domain" description="DNA/RNA non-specific endonuclease/pyrophosphatase/phosphodiesterase" evidence="12">
    <location>
        <begin position="59"/>
        <end position="252"/>
    </location>
</feature>
<dbReference type="CDD" id="cd00091">
    <property type="entry name" value="NUC"/>
    <property type="match status" value="1"/>
</dbReference>
<dbReference type="Proteomes" id="UP000238430">
    <property type="component" value="Unassembled WGS sequence"/>
</dbReference>
<comment type="caution">
    <text evidence="13">The sequence shown here is derived from an EMBL/GenBank/DDBJ whole genome shotgun (WGS) entry which is preliminary data.</text>
</comment>